<feature type="domain" description="FCP1 homology" evidence="2">
    <location>
        <begin position="574"/>
        <end position="754"/>
    </location>
</feature>
<dbReference type="AlphaFoldDB" id="A0A6P5YD50"/>
<dbReference type="GeneID" id="111291094"/>
<feature type="region of interest" description="Disordered" evidence="1">
    <location>
        <begin position="1"/>
        <end position="201"/>
    </location>
</feature>
<feature type="region of interest" description="Disordered" evidence="1">
    <location>
        <begin position="349"/>
        <end position="368"/>
    </location>
</feature>
<protein>
    <submittedName>
        <fullName evidence="4">Uncharacterized protein LOC111291094 isoform X1</fullName>
    </submittedName>
</protein>
<dbReference type="InterPro" id="IPR036412">
    <property type="entry name" value="HAD-like_sf"/>
</dbReference>
<feature type="compositionally biased region" description="Polar residues" evidence="1">
    <location>
        <begin position="218"/>
        <end position="227"/>
    </location>
</feature>
<name>A0A6P5YD50_DURZI</name>
<feature type="compositionally biased region" description="Low complexity" evidence="1">
    <location>
        <begin position="1"/>
        <end position="20"/>
    </location>
</feature>
<reference evidence="4" key="1">
    <citation type="submission" date="2025-08" db="UniProtKB">
        <authorList>
            <consortium name="RefSeq"/>
        </authorList>
    </citation>
    <scope>IDENTIFICATION</scope>
    <source>
        <tissue evidence="4">Fruit stalk</tissue>
    </source>
</reference>
<keyword evidence="3" id="KW-1185">Reference proteome</keyword>
<feature type="region of interest" description="Disordered" evidence="1">
    <location>
        <begin position="380"/>
        <end position="399"/>
    </location>
</feature>
<dbReference type="Pfam" id="PF03031">
    <property type="entry name" value="NIF"/>
    <property type="match status" value="1"/>
</dbReference>
<evidence type="ECO:0000313" key="3">
    <source>
        <dbReference type="Proteomes" id="UP000515121"/>
    </source>
</evidence>
<evidence type="ECO:0000256" key="1">
    <source>
        <dbReference type="SAM" id="MobiDB-lite"/>
    </source>
</evidence>
<feature type="region of interest" description="Disordered" evidence="1">
    <location>
        <begin position="313"/>
        <end position="340"/>
    </location>
</feature>
<feature type="compositionally biased region" description="Basic and acidic residues" evidence="1">
    <location>
        <begin position="256"/>
        <end position="278"/>
    </location>
</feature>
<dbReference type="KEGG" id="dzi:111291094"/>
<dbReference type="InterPro" id="IPR050365">
    <property type="entry name" value="TIM50"/>
</dbReference>
<dbReference type="RefSeq" id="XP_022738408.1">
    <property type="nucleotide sequence ID" value="XM_022882673.1"/>
</dbReference>
<evidence type="ECO:0000313" key="4">
    <source>
        <dbReference type="RefSeq" id="XP_022738408.1"/>
    </source>
</evidence>
<dbReference type="OrthoDB" id="1711508at2759"/>
<feature type="compositionally biased region" description="Basic residues" evidence="1">
    <location>
        <begin position="322"/>
        <end position="336"/>
    </location>
</feature>
<dbReference type="PANTHER" id="PTHR12210">
    <property type="entry name" value="DULLARD PROTEIN PHOSPHATASE"/>
    <property type="match status" value="1"/>
</dbReference>
<accession>A0A6P5YD50</accession>
<dbReference type="InterPro" id="IPR004274">
    <property type="entry name" value="FCP1_dom"/>
</dbReference>
<evidence type="ECO:0000259" key="2">
    <source>
        <dbReference type="PROSITE" id="PS50969"/>
    </source>
</evidence>
<feature type="compositionally biased region" description="Basic residues" evidence="1">
    <location>
        <begin position="233"/>
        <end position="243"/>
    </location>
</feature>
<dbReference type="SMART" id="SM00577">
    <property type="entry name" value="CPDc"/>
    <property type="match status" value="1"/>
</dbReference>
<sequence length="792" mass="90498">MKKMGVESVSESSLSKVKLSGSEKKKMKKQRKQHQAIENANAESKEKETSFGTNSKPNASLDSLLHEEEDSLRKDSYLETEQSNRSRRKRKRKENSLIDEKQSDSFVESSGLMEEANPLMKDMSVGSESGLKGSRLNEQPAHSERKRKRKKERKKGLQSVVELRYIEESSFMGENQSDSRAESELNVSLEPGLKEGSNSLMNDTLLERDWETLEKISLESSQLNEQPTDSERKRKKKERKKAKAGQFEKFNGKSGLELRDGKEISLTDEKQSGSHVESKVNVSLESGLKEGPNSDVQTLENVSLESGLKGIQLNEQRVQSERKRKRKREKRKKRRLSALEDNDIIAKRNNRDNNEAENNNMCPELQTTNGKDFRKEDLMSKNMKKRRSDSPRTASTSMVKAQDLHVDGNLVLPEIKDIKTLQIGETVKTYHRKRKKSSNLLGDSLEQLPKNGMIQTSIDHLEKEQTTGFSANGSDGVLVRHAMPAQALEEAFGNSTGSESALKGRKRKKRKTLKESLSKYPDQKDVQIETKMEQTIPSLSKLSPAKDDVALTANVKENNLSRTLYSSLERICISRPKKKLLVLDLNGILVDVVQNPGEFQPDIKVAGKGVFKRPFCGDFLNFCFRTFNVGIWSSRIYKNVNKLVTFLMRKWRHNLLFCWGRKQCTITKFKTIEDKHKPLVLKELRKLWEKHLPNLPWEKGEYDESNTLLLDDSPYKALRNPANTAVFPYPYNYRDAKDFSLACRGDIHKYLEGLAAAENVQQYVEQNPFGQPAITESNPHWDFYCQIINDKT</sequence>
<proteinExistence type="predicted"/>
<feature type="compositionally biased region" description="Basic residues" evidence="1">
    <location>
        <begin position="503"/>
        <end position="512"/>
    </location>
</feature>
<feature type="compositionally biased region" description="Basic and acidic residues" evidence="1">
    <location>
        <begin position="94"/>
        <end position="103"/>
    </location>
</feature>
<organism evidence="3 4">
    <name type="scientific">Durio zibethinus</name>
    <name type="common">Durian</name>
    <dbReference type="NCBI Taxonomy" id="66656"/>
    <lineage>
        <taxon>Eukaryota</taxon>
        <taxon>Viridiplantae</taxon>
        <taxon>Streptophyta</taxon>
        <taxon>Embryophyta</taxon>
        <taxon>Tracheophyta</taxon>
        <taxon>Spermatophyta</taxon>
        <taxon>Magnoliopsida</taxon>
        <taxon>eudicotyledons</taxon>
        <taxon>Gunneridae</taxon>
        <taxon>Pentapetalae</taxon>
        <taxon>rosids</taxon>
        <taxon>malvids</taxon>
        <taxon>Malvales</taxon>
        <taxon>Malvaceae</taxon>
        <taxon>Helicteroideae</taxon>
        <taxon>Durio</taxon>
    </lineage>
</organism>
<gene>
    <name evidence="4" type="primary">LOC111291094</name>
</gene>
<dbReference type="InterPro" id="IPR023214">
    <property type="entry name" value="HAD_sf"/>
</dbReference>
<feature type="compositionally biased region" description="Basic residues" evidence="1">
    <location>
        <begin position="144"/>
        <end position="156"/>
    </location>
</feature>
<dbReference type="Proteomes" id="UP000515121">
    <property type="component" value="Unplaced"/>
</dbReference>
<feature type="region of interest" description="Disordered" evidence="1">
    <location>
        <begin position="492"/>
        <end position="520"/>
    </location>
</feature>
<dbReference type="SUPFAM" id="SSF56784">
    <property type="entry name" value="HAD-like"/>
    <property type="match status" value="1"/>
</dbReference>
<dbReference type="PROSITE" id="PS50969">
    <property type="entry name" value="FCP1"/>
    <property type="match status" value="1"/>
</dbReference>
<dbReference type="Gene3D" id="3.40.50.1000">
    <property type="entry name" value="HAD superfamily/HAD-like"/>
    <property type="match status" value="1"/>
</dbReference>
<feature type="compositionally biased region" description="Basic residues" evidence="1">
    <location>
        <begin position="25"/>
        <end position="34"/>
    </location>
</feature>
<feature type="region of interest" description="Disordered" evidence="1">
    <location>
        <begin position="217"/>
        <end position="295"/>
    </location>
</feature>